<dbReference type="Gene3D" id="3.90.1200.10">
    <property type="match status" value="1"/>
</dbReference>
<dbReference type="InParanoid" id="A0A6P7HIN7"/>
<feature type="domain" description="CHK kinase-like" evidence="1">
    <location>
        <begin position="124"/>
        <end position="319"/>
    </location>
</feature>
<dbReference type="AlphaFoldDB" id="A0A6P7HIN7"/>
<dbReference type="PANTHER" id="PTHR11012:SF30">
    <property type="entry name" value="PROTEIN KINASE-LIKE DOMAIN-CONTAINING"/>
    <property type="match status" value="1"/>
</dbReference>
<gene>
    <name evidence="2" type="primary">LOC114349347</name>
</gene>
<sequence length="408" mass="47711">MENNKIVSYIRKALRADCYEDFSIELQGRKTNKTEGYASDMVFAKIKLADFDKKLQEHHLAIKFSKASMRKFEVFRNMYKNELLFYKDIMKVFTDHQNKQNVSEPFKAVPKCHGIFSDENVDIIALDNLYQQGYVLHDRHITMNMNHLKLLMKTYAKLHALSLSLREQQNGSFLKILENDLITKKNADFGTSDFFNACVVKVSKDLSEAKRLDLSRKFDELMEKGINEIIHDIIVTENPELSVMVHCDCHNNNFMFKYKDNNKENPHDMAIVDWQLVRYHSPVIDLSFILYSVASKPEINESTALLKYYHEELTRFFTELGNDANSIFPYSLLMDHWKKYAIYGFAYACCYMDFNFVKPDDAPSLDNLDDMSSVSENLSVINLGHNEKTMYTERLITIVEHYFNNINP</sequence>
<name>A0A6P7HIN7_DIAVI</name>
<evidence type="ECO:0000259" key="1">
    <source>
        <dbReference type="SMART" id="SM00587"/>
    </source>
</evidence>
<dbReference type="PANTHER" id="PTHR11012">
    <property type="entry name" value="PROTEIN KINASE-LIKE DOMAIN-CONTAINING"/>
    <property type="match status" value="1"/>
</dbReference>
<dbReference type="Pfam" id="PF02958">
    <property type="entry name" value="EcKL"/>
    <property type="match status" value="1"/>
</dbReference>
<evidence type="ECO:0000313" key="2">
    <source>
        <dbReference type="RefSeq" id="XP_028155490.1"/>
    </source>
</evidence>
<proteinExistence type="predicted"/>
<accession>A0A6P7HIN7</accession>
<reference evidence="2" key="1">
    <citation type="submission" date="2025-08" db="UniProtKB">
        <authorList>
            <consortium name="RefSeq"/>
        </authorList>
    </citation>
    <scope>IDENTIFICATION</scope>
    <source>
        <tissue evidence="2">Whole insect</tissue>
    </source>
</reference>
<protein>
    <submittedName>
        <fullName evidence="2">Uncharacterized protein LOC114349347</fullName>
    </submittedName>
</protein>
<dbReference type="SMART" id="SM00587">
    <property type="entry name" value="CHK"/>
    <property type="match status" value="1"/>
</dbReference>
<dbReference type="RefSeq" id="XP_028155490.1">
    <property type="nucleotide sequence ID" value="XM_028299689.1"/>
</dbReference>
<dbReference type="InterPro" id="IPR004119">
    <property type="entry name" value="EcKL"/>
</dbReference>
<dbReference type="SUPFAM" id="SSF56112">
    <property type="entry name" value="Protein kinase-like (PK-like)"/>
    <property type="match status" value="1"/>
</dbReference>
<dbReference type="OrthoDB" id="8250698at2759"/>
<dbReference type="InterPro" id="IPR011009">
    <property type="entry name" value="Kinase-like_dom_sf"/>
</dbReference>
<organism evidence="2">
    <name type="scientific">Diabrotica virgifera virgifera</name>
    <name type="common">western corn rootworm</name>
    <dbReference type="NCBI Taxonomy" id="50390"/>
    <lineage>
        <taxon>Eukaryota</taxon>
        <taxon>Metazoa</taxon>
        <taxon>Ecdysozoa</taxon>
        <taxon>Arthropoda</taxon>
        <taxon>Hexapoda</taxon>
        <taxon>Insecta</taxon>
        <taxon>Pterygota</taxon>
        <taxon>Neoptera</taxon>
        <taxon>Endopterygota</taxon>
        <taxon>Coleoptera</taxon>
        <taxon>Polyphaga</taxon>
        <taxon>Cucujiformia</taxon>
        <taxon>Chrysomeloidea</taxon>
        <taxon>Chrysomelidae</taxon>
        <taxon>Galerucinae</taxon>
        <taxon>Diabroticina</taxon>
        <taxon>Diabroticites</taxon>
        <taxon>Diabrotica</taxon>
    </lineage>
</organism>
<dbReference type="InterPro" id="IPR015897">
    <property type="entry name" value="CHK_kinase-like"/>
</dbReference>